<name>A0ABR3IUE5_9AGAR</name>
<comment type="caution">
    <text evidence="4">The sequence shown here is derived from an EMBL/GenBank/DDBJ whole genome shotgun (WGS) entry which is preliminary data.</text>
</comment>
<dbReference type="InterPro" id="IPR051053">
    <property type="entry name" value="ECH/Chromodomain_protein"/>
</dbReference>
<comment type="subcellular location">
    <subcellularLocation>
        <location evidence="1">Peroxisome</location>
    </subcellularLocation>
</comment>
<keyword evidence="3" id="KW-0413">Isomerase</keyword>
<organism evidence="4 5">
    <name type="scientific">Hohenbuehelia grisea</name>
    <dbReference type="NCBI Taxonomy" id="104357"/>
    <lineage>
        <taxon>Eukaryota</taxon>
        <taxon>Fungi</taxon>
        <taxon>Dikarya</taxon>
        <taxon>Basidiomycota</taxon>
        <taxon>Agaricomycotina</taxon>
        <taxon>Agaricomycetes</taxon>
        <taxon>Agaricomycetidae</taxon>
        <taxon>Agaricales</taxon>
        <taxon>Pleurotineae</taxon>
        <taxon>Pleurotaceae</taxon>
        <taxon>Hohenbuehelia</taxon>
    </lineage>
</organism>
<sequence>MSEVTVDISHGIATITMNRPKSLNAITPEDYDKLANVLREVDKRDDVVATVWQATGRWFCAGTDVKQRSASGESVRDAFLGPVARSNLDTTNAMYSHSKILVAALNGPAMGIAAAFLGNFDLIYCMPDAWISTPFSLLAIVAEARSSVTFANRMGVAKATEALLFGRKVPADELLRCGFVNKIFPAQPVPDFHSAVRAHLLDQLDGLDPVAVLTSKKLIRQGLDERSNPDAAILRESYAQAERFASGRPKQQFQRIANKEIRHKL</sequence>
<dbReference type="Gene3D" id="3.90.226.10">
    <property type="entry name" value="2-enoyl-CoA Hydratase, Chain A, domain 1"/>
    <property type="match status" value="1"/>
</dbReference>
<evidence type="ECO:0000256" key="2">
    <source>
        <dbReference type="ARBA" id="ARBA00023140"/>
    </source>
</evidence>
<dbReference type="EMBL" id="JASNQZ010000015">
    <property type="protein sequence ID" value="KAL0946951.1"/>
    <property type="molecule type" value="Genomic_DNA"/>
</dbReference>
<dbReference type="InterPro" id="IPR029045">
    <property type="entry name" value="ClpP/crotonase-like_dom_sf"/>
</dbReference>
<evidence type="ECO:0000256" key="1">
    <source>
        <dbReference type="ARBA" id="ARBA00004275"/>
    </source>
</evidence>
<dbReference type="PANTHER" id="PTHR43684">
    <property type="match status" value="1"/>
</dbReference>
<proteinExistence type="predicted"/>
<reference evidence="5" key="1">
    <citation type="submission" date="2024-06" db="EMBL/GenBank/DDBJ databases">
        <title>Multi-omics analyses provide insights into the biosynthesis of the anticancer antibiotic pleurotin in Hohenbuehelia grisea.</title>
        <authorList>
            <person name="Weaver J.A."/>
            <person name="Alberti F."/>
        </authorList>
    </citation>
    <scope>NUCLEOTIDE SEQUENCE [LARGE SCALE GENOMIC DNA]</scope>
    <source>
        <strain evidence="5">T-177</strain>
    </source>
</reference>
<gene>
    <name evidence="4" type="ORF">HGRIS_013109</name>
</gene>
<keyword evidence="2" id="KW-0576">Peroxisome</keyword>
<evidence type="ECO:0000313" key="4">
    <source>
        <dbReference type="EMBL" id="KAL0946951.1"/>
    </source>
</evidence>
<evidence type="ECO:0008006" key="6">
    <source>
        <dbReference type="Google" id="ProtNLM"/>
    </source>
</evidence>
<evidence type="ECO:0000313" key="5">
    <source>
        <dbReference type="Proteomes" id="UP001556367"/>
    </source>
</evidence>
<dbReference type="Proteomes" id="UP001556367">
    <property type="component" value="Unassembled WGS sequence"/>
</dbReference>
<dbReference type="PANTHER" id="PTHR43684:SF1">
    <property type="entry name" value="ENOYL-COA DELTA ISOMERASE 2"/>
    <property type="match status" value="1"/>
</dbReference>
<dbReference type="Pfam" id="PF00378">
    <property type="entry name" value="ECH_1"/>
    <property type="match status" value="1"/>
</dbReference>
<protein>
    <recommendedName>
        <fullName evidence="6">ClpP/crotonase</fullName>
    </recommendedName>
</protein>
<evidence type="ECO:0000256" key="3">
    <source>
        <dbReference type="ARBA" id="ARBA00023235"/>
    </source>
</evidence>
<dbReference type="CDD" id="cd06558">
    <property type="entry name" value="crotonase-like"/>
    <property type="match status" value="1"/>
</dbReference>
<dbReference type="SUPFAM" id="SSF52096">
    <property type="entry name" value="ClpP/crotonase"/>
    <property type="match status" value="1"/>
</dbReference>
<keyword evidence="5" id="KW-1185">Reference proteome</keyword>
<accession>A0ABR3IUE5</accession>
<dbReference type="InterPro" id="IPR001753">
    <property type="entry name" value="Enoyl-CoA_hydra/iso"/>
</dbReference>